<organism evidence="5 6">
    <name type="scientific">Volucribacter psittacicida</name>
    <dbReference type="NCBI Taxonomy" id="203482"/>
    <lineage>
        <taxon>Bacteria</taxon>
        <taxon>Pseudomonadati</taxon>
        <taxon>Pseudomonadota</taxon>
        <taxon>Gammaproteobacteria</taxon>
        <taxon>Pasteurellales</taxon>
        <taxon>Pasteurellaceae</taxon>
        <taxon>Volucribacter</taxon>
    </lineage>
</organism>
<evidence type="ECO:0000256" key="3">
    <source>
        <dbReference type="ARBA" id="ARBA00023163"/>
    </source>
</evidence>
<gene>
    <name evidence="5" type="ORF">EV694_2162</name>
</gene>
<dbReference type="Proteomes" id="UP000294702">
    <property type="component" value="Unassembled WGS sequence"/>
</dbReference>
<proteinExistence type="inferred from homology"/>
<accession>A0A4R1FI43</accession>
<comment type="caution">
    <text evidence="5">The sequence shown here is derived from an EMBL/GenBank/DDBJ whole genome shotgun (WGS) entry which is preliminary data.</text>
</comment>
<keyword evidence="6" id="KW-1185">Reference proteome</keyword>
<evidence type="ECO:0000313" key="5">
    <source>
        <dbReference type="EMBL" id="TCJ94023.1"/>
    </source>
</evidence>
<dbReference type="Pfam" id="PF03466">
    <property type="entry name" value="LysR_substrate"/>
    <property type="match status" value="1"/>
</dbReference>
<name>A0A4R1FI43_9PAST</name>
<dbReference type="PANTHER" id="PTHR30126:SF91">
    <property type="entry name" value="LYSR FAMILY TRANSCRIPTIONAL REGULATOR"/>
    <property type="match status" value="1"/>
</dbReference>
<dbReference type="EMBL" id="SMFT01000008">
    <property type="protein sequence ID" value="TCJ94023.1"/>
    <property type="molecule type" value="Genomic_DNA"/>
</dbReference>
<dbReference type="PANTHER" id="PTHR30126">
    <property type="entry name" value="HTH-TYPE TRANSCRIPTIONAL REGULATOR"/>
    <property type="match status" value="1"/>
</dbReference>
<evidence type="ECO:0000313" key="6">
    <source>
        <dbReference type="Proteomes" id="UP000294702"/>
    </source>
</evidence>
<dbReference type="SUPFAM" id="SSF53850">
    <property type="entry name" value="Periplasmic binding protein-like II"/>
    <property type="match status" value="1"/>
</dbReference>
<dbReference type="GO" id="GO:0000976">
    <property type="term" value="F:transcription cis-regulatory region binding"/>
    <property type="evidence" value="ECO:0007669"/>
    <property type="project" value="TreeGrafter"/>
</dbReference>
<feature type="domain" description="LysR substrate-binding" evidence="4">
    <location>
        <begin position="5"/>
        <end position="178"/>
    </location>
</feature>
<dbReference type="GO" id="GO:0006355">
    <property type="term" value="P:regulation of DNA-templated transcription"/>
    <property type="evidence" value="ECO:0007669"/>
    <property type="project" value="TreeGrafter"/>
</dbReference>
<keyword evidence="3" id="KW-0804">Transcription</keyword>
<dbReference type="CDD" id="cd05466">
    <property type="entry name" value="PBP2_LTTR_substrate"/>
    <property type="match status" value="1"/>
</dbReference>
<sequence length="183" mass="20875">MTDNLMTLLAQFAQRFPLINVQIASEDNRQIAERITQGQADMGICYQQQLHPHLPSQVLGNERLIAVVAKYHPLATQHHISAQTLGQYCQLWHDDQQDYRLSPRQWQCNSYYSLCFLAQQGIGWCLLPAQLLNDEWLDDLVLLDLAFDLSTPQYPITLLFSHQHRPTPATAFLAEGLKTVFGG</sequence>
<comment type="similarity">
    <text evidence="1">Belongs to the LysR transcriptional regulatory family.</text>
</comment>
<evidence type="ECO:0000256" key="2">
    <source>
        <dbReference type="ARBA" id="ARBA00023015"/>
    </source>
</evidence>
<evidence type="ECO:0000256" key="1">
    <source>
        <dbReference type="ARBA" id="ARBA00009437"/>
    </source>
</evidence>
<reference evidence="5 6" key="1">
    <citation type="submission" date="2019-03" db="EMBL/GenBank/DDBJ databases">
        <title>Genomic Encyclopedia of Type Strains, Phase IV (KMG-IV): sequencing the most valuable type-strain genomes for metagenomic binning, comparative biology and taxonomic classification.</title>
        <authorList>
            <person name="Goeker M."/>
        </authorList>
    </citation>
    <scope>NUCLEOTIDE SEQUENCE [LARGE SCALE GENOMIC DNA]</scope>
    <source>
        <strain evidence="5 6">DSM 15534</strain>
    </source>
</reference>
<keyword evidence="2" id="KW-0805">Transcription regulation</keyword>
<dbReference type="Gene3D" id="3.40.190.290">
    <property type="match status" value="1"/>
</dbReference>
<dbReference type="AlphaFoldDB" id="A0A4R1FI43"/>
<protein>
    <submittedName>
        <fullName evidence="5">LysR substrate binding domain-containing protein</fullName>
    </submittedName>
</protein>
<evidence type="ECO:0000259" key="4">
    <source>
        <dbReference type="Pfam" id="PF03466"/>
    </source>
</evidence>
<dbReference type="InterPro" id="IPR005119">
    <property type="entry name" value="LysR_subst-bd"/>
</dbReference>